<comment type="function">
    <text evidence="1">Putative odorant or sperm cell receptor.</text>
</comment>
<keyword evidence="6 10" id="KW-1133">Transmembrane helix</keyword>
<keyword evidence="4 10" id="KW-0812">Transmembrane</keyword>
<keyword evidence="3" id="KW-0716">Sensory transduction</keyword>
<dbReference type="InterPro" id="IPR000276">
    <property type="entry name" value="GPCR_Rhodpsn"/>
</dbReference>
<keyword evidence="7" id="KW-0297">G-protein coupled receptor</keyword>
<evidence type="ECO:0000256" key="2">
    <source>
        <dbReference type="ARBA" id="ARBA00004141"/>
    </source>
</evidence>
<dbReference type="InterPro" id="IPR000725">
    <property type="entry name" value="Olfact_rcpt"/>
</dbReference>
<feature type="domain" description="G-protein coupled receptors family 1 profile" evidence="11">
    <location>
        <begin position="45"/>
        <end position="183"/>
    </location>
</feature>
<evidence type="ECO:0000256" key="1">
    <source>
        <dbReference type="ARBA" id="ARBA00003929"/>
    </source>
</evidence>
<organism evidence="12 13">
    <name type="scientific">Pipistrellus nathusii</name>
    <name type="common">Nathusius' pipistrelle</name>
    <dbReference type="NCBI Taxonomy" id="59473"/>
    <lineage>
        <taxon>Eukaryota</taxon>
        <taxon>Metazoa</taxon>
        <taxon>Chordata</taxon>
        <taxon>Craniata</taxon>
        <taxon>Vertebrata</taxon>
        <taxon>Euteleostomi</taxon>
        <taxon>Mammalia</taxon>
        <taxon>Eutheria</taxon>
        <taxon>Laurasiatheria</taxon>
        <taxon>Chiroptera</taxon>
        <taxon>Yangochiroptera</taxon>
        <taxon>Vespertilionidae</taxon>
        <taxon>Pipistrellus</taxon>
    </lineage>
</organism>
<evidence type="ECO:0000256" key="6">
    <source>
        <dbReference type="ARBA" id="ARBA00022989"/>
    </source>
</evidence>
<evidence type="ECO:0000256" key="7">
    <source>
        <dbReference type="ARBA" id="ARBA00023040"/>
    </source>
</evidence>
<dbReference type="EMBL" id="OY882866">
    <property type="protein sequence ID" value="CAK6449034.1"/>
    <property type="molecule type" value="Genomic_DNA"/>
</dbReference>
<feature type="transmembrane region" description="Helical" evidence="10">
    <location>
        <begin position="102"/>
        <end position="124"/>
    </location>
</feature>
<dbReference type="InterPro" id="IPR017452">
    <property type="entry name" value="GPCR_Rhodpsn_7TM"/>
</dbReference>
<gene>
    <name evidence="12" type="ORF">MPIPNATIZW_LOCUS17340</name>
</gene>
<dbReference type="Pfam" id="PF13853">
    <property type="entry name" value="7tm_4"/>
    <property type="match status" value="1"/>
</dbReference>
<keyword evidence="8 10" id="KW-0472">Membrane</keyword>
<dbReference type="PROSITE" id="PS00237">
    <property type="entry name" value="G_PROTEIN_RECEP_F1_1"/>
    <property type="match status" value="1"/>
</dbReference>
<dbReference type="PROSITE" id="PS50262">
    <property type="entry name" value="G_PROTEIN_RECEP_F1_2"/>
    <property type="match status" value="1"/>
</dbReference>
<keyword evidence="13" id="KW-1185">Reference proteome</keyword>
<dbReference type="Proteomes" id="UP001314169">
    <property type="component" value="Chromosome 9"/>
</dbReference>
<dbReference type="SUPFAM" id="SSF81321">
    <property type="entry name" value="Family A G protein-coupled receptor-like"/>
    <property type="match status" value="1"/>
</dbReference>
<evidence type="ECO:0000256" key="8">
    <source>
        <dbReference type="ARBA" id="ARBA00023136"/>
    </source>
</evidence>
<comment type="subcellular location">
    <subcellularLocation>
        <location evidence="2">Membrane</location>
        <topology evidence="2">Multi-pass membrane protein</topology>
    </subcellularLocation>
</comment>
<name>A0ABP0AGV7_PIPNA</name>
<dbReference type="Gene3D" id="1.20.1070.10">
    <property type="entry name" value="Rhodopsin 7-helix transmembrane proteins"/>
    <property type="match status" value="1"/>
</dbReference>
<evidence type="ECO:0000313" key="12">
    <source>
        <dbReference type="EMBL" id="CAK6449034.1"/>
    </source>
</evidence>
<accession>A0ABP0AGV7</accession>
<keyword evidence="5" id="KW-0552">Olfaction</keyword>
<dbReference type="PANTHER" id="PTHR26450:SF422">
    <property type="entry name" value="OLFACTORY RECEPTOR"/>
    <property type="match status" value="1"/>
</dbReference>
<dbReference type="InterPro" id="IPR050402">
    <property type="entry name" value="OR51/52/56-like"/>
</dbReference>
<feature type="transmembrane region" description="Helical" evidence="10">
    <location>
        <begin position="31"/>
        <end position="51"/>
    </location>
</feature>
<keyword evidence="7" id="KW-0675">Receptor</keyword>
<evidence type="ECO:0000256" key="3">
    <source>
        <dbReference type="ARBA" id="ARBA00022606"/>
    </source>
</evidence>
<evidence type="ECO:0000256" key="9">
    <source>
        <dbReference type="ARBA" id="ARBA00023224"/>
    </source>
</evidence>
<sequence>MSVWGNDSSSLSYTSFLLLGFPGLQEARTLLVLPFLSLYLAIVSTNALVIHTVAAQRRLHQPVYLLIALLLAVNICAASAVLPPMLFSFSARFSRVSLARCLAQMFCIYFLIAFDCNILLVMALDRYVAICNPLRYPQVVTGRLLACLVGAAAARSTGIVAPVVGLASRVRFCRSDVIHHFACEHMALMKLSCSGAHCPHLQPSPGHAAARRLLLPHPPRRVPPFAGQGTRQGPGHLWLPPAGHLHRLLLHHVLVHRLPRGPHRLPGCAQPAQRLLPTAPLSDQPHHLRGQDQGNRQHLGLLFRKARLQVPAGKAQSLPSHRELPA</sequence>
<feature type="transmembrane region" description="Helical" evidence="10">
    <location>
        <begin position="63"/>
        <end position="82"/>
    </location>
</feature>
<dbReference type="PANTHER" id="PTHR26450">
    <property type="entry name" value="OLFACTORY RECEPTOR 56B1-RELATED"/>
    <property type="match status" value="1"/>
</dbReference>
<keyword evidence="9" id="KW-0807">Transducer</keyword>
<dbReference type="PRINTS" id="PR00245">
    <property type="entry name" value="OLFACTORYR"/>
</dbReference>
<evidence type="ECO:0000256" key="4">
    <source>
        <dbReference type="ARBA" id="ARBA00022692"/>
    </source>
</evidence>
<proteinExistence type="predicted"/>
<evidence type="ECO:0000259" key="11">
    <source>
        <dbReference type="PROSITE" id="PS50262"/>
    </source>
</evidence>
<evidence type="ECO:0000256" key="10">
    <source>
        <dbReference type="SAM" id="Phobius"/>
    </source>
</evidence>
<protein>
    <recommendedName>
        <fullName evidence="11">G-protein coupled receptors family 1 profile domain-containing protein</fullName>
    </recommendedName>
</protein>
<reference evidence="12" key="1">
    <citation type="submission" date="2023-12" db="EMBL/GenBank/DDBJ databases">
        <authorList>
            <person name="Brown T."/>
        </authorList>
    </citation>
    <scope>NUCLEOTIDE SEQUENCE</scope>
</reference>
<evidence type="ECO:0000256" key="5">
    <source>
        <dbReference type="ARBA" id="ARBA00022725"/>
    </source>
</evidence>
<evidence type="ECO:0000313" key="13">
    <source>
        <dbReference type="Proteomes" id="UP001314169"/>
    </source>
</evidence>
<feature type="transmembrane region" description="Helical" evidence="10">
    <location>
        <begin position="144"/>
        <end position="167"/>
    </location>
</feature>